<gene>
    <name evidence="1" type="ORF">B0I22_1820</name>
</gene>
<accession>A0A4R8I5M6</accession>
<dbReference type="Pfam" id="PF20420">
    <property type="entry name" value="DUF6702"/>
    <property type="match status" value="1"/>
</dbReference>
<reference evidence="1 2" key="1">
    <citation type="submission" date="2019-03" db="EMBL/GenBank/DDBJ databases">
        <title>Genomic Encyclopedia of Type Strains, Phase III (KMG-III): the genomes of soil and plant-associated and newly described type strains.</title>
        <authorList>
            <person name="Whitman W."/>
        </authorList>
    </citation>
    <scope>NUCLEOTIDE SEQUENCE [LARGE SCALE GENOMIC DNA]</scope>
    <source>
        <strain evidence="1 2">CGMCC 1.12802</strain>
    </source>
</reference>
<evidence type="ECO:0000313" key="2">
    <source>
        <dbReference type="Proteomes" id="UP000295313"/>
    </source>
</evidence>
<dbReference type="EMBL" id="SOEO01000002">
    <property type="protein sequence ID" value="TDX84217.1"/>
    <property type="molecule type" value="Genomic_DNA"/>
</dbReference>
<evidence type="ECO:0008006" key="3">
    <source>
        <dbReference type="Google" id="ProtNLM"/>
    </source>
</evidence>
<dbReference type="RefSeq" id="WP_133944240.1">
    <property type="nucleotide sequence ID" value="NZ_SOEO01000002.1"/>
</dbReference>
<proteinExistence type="predicted"/>
<dbReference type="OrthoDB" id="5735516at2"/>
<dbReference type="AlphaFoldDB" id="A0A4R8I5M6"/>
<dbReference type="Proteomes" id="UP000295313">
    <property type="component" value="Unassembled WGS sequence"/>
</dbReference>
<protein>
    <recommendedName>
        <fullName evidence="3">M penetrans family 1 protein</fullName>
    </recommendedName>
</protein>
<keyword evidence="2" id="KW-1185">Reference proteome</keyword>
<sequence>MKKYLLILAAGLLMISFFSFKDFDFFSSMTKVDYIDGTKTLKFTTKLNTTHISQAVKIDPATAGFEAEVKKYVNNNMDVAINGAPKSLTFTGSQVNGESVWVYYEAGNVSDISSLKIKNSILIGQFPKQVNIVNITYKGTLKTLNFQKGKETSEVSY</sequence>
<evidence type="ECO:0000313" key="1">
    <source>
        <dbReference type="EMBL" id="TDX84217.1"/>
    </source>
</evidence>
<organism evidence="1 2">
    <name type="scientific">Epilithonimonas xixisoli</name>
    <dbReference type="NCBI Taxonomy" id="1476462"/>
    <lineage>
        <taxon>Bacteria</taxon>
        <taxon>Pseudomonadati</taxon>
        <taxon>Bacteroidota</taxon>
        <taxon>Flavobacteriia</taxon>
        <taxon>Flavobacteriales</taxon>
        <taxon>Weeksellaceae</taxon>
        <taxon>Chryseobacterium group</taxon>
        <taxon>Epilithonimonas</taxon>
    </lineage>
</organism>
<dbReference type="InterPro" id="IPR046525">
    <property type="entry name" value="DUF6702"/>
</dbReference>
<comment type="caution">
    <text evidence="1">The sequence shown here is derived from an EMBL/GenBank/DDBJ whole genome shotgun (WGS) entry which is preliminary data.</text>
</comment>
<name>A0A4R8I5M6_9FLAO</name>